<accession>A0AAN8RFN3</accession>
<feature type="non-terminal residue" evidence="2">
    <location>
        <position position="75"/>
    </location>
</feature>
<reference evidence="2 3" key="1">
    <citation type="submission" date="2021-04" db="EMBL/GenBank/DDBJ databases">
        <authorList>
            <person name="De Guttry C."/>
            <person name="Zahm M."/>
            <person name="Klopp C."/>
            <person name="Cabau C."/>
            <person name="Louis A."/>
            <person name="Berthelot C."/>
            <person name="Parey E."/>
            <person name="Roest Crollius H."/>
            <person name="Montfort J."/>
            <person name="Robinson-Rechavi M."/>
            <person name="Bucao C."/>
            <person name="Bouchez O."/>
            <person name="Gislard M."/>
            <person name="Lluch J."/>
            <person name="Milhes M."/>
            <person name="Lampietro C."/>
            <person name="Lopez Roques C."/>
            <person name="Donnadieu C."/>
            <person name="Braasch I."/>
            <person name="Desvignes T."/>
            <person name="Postlethwait J."/>
            <person name="Bobe J."/>
            <person name="Wedekind C."/>
            <person name="Guiguen Y."/>
        </authorList>
    </citation>
    <scope>NUCLEOTIDE SEQUENCE [LARGE SCALE GENOMIC DNA]</scope>
    <source>
        <strain evidence="2">Cs_M1</strain>
        <tissue evidence="2">Blood</tissue>
    </source>
</reference>
<proteinExistence type="predicted"/>
<dbReference type="AlphaFoldDB" id="A0AAN8RFN3"/>
<sequence length="75" mass="8732">MMLVTDKMHIGIIGILLGMYLKVQADCEPYIILIREEERCLHELRLHNVSKTPQPGKVYRNCTDTGWTDPFPPYE</sequence>
<gene>
    <name evidence="2" type="ORF">J4Q44_G00051340</name>
</gene>
<evidence type="ECO:0008006" key="4">
    <source>
        <dbReference type="Google" id="ProtNLM"/>
    </source>
</evidence>
<keyword evidence="1" id="KW-0732">Signal</keyword>
<dbReference type="InterPro" id="IPR036445">
    <property type="entry name" value="GPCR_2_extracell_dom_sf"/>
</dbReference>
<protein>
    <recommendedName>
        <fullName evidence="4">Secreted protein</fullName>
    </recommendedName>
</protein>
<dbReference type="SUPFAM" id="SSF111418">
    <property type="entry name" value="Hormone receptor domain"/>
    <property type="match status" value="1"/>
</dbReference>
<organism evidence="2 3">
    <name type="scientific">Coregonus suidteri</name>
    <dbReference type="NCBI Taxonomy" id="861788"/>
    <lineage>
        <taxon>Eukaryota</taxon>
        <taxon>Metazoa</taxon>
        <taxon>Chordata</taxon>
        <taxon>Craniata</taxon>
        <taxon>Vertebrata</taxon>
        <taxon>Euteleostomi</taxon>
        <taxon>Actinopterygii</taxon>
        <taxon>Neopterygii</taxon>
        <taxon>Teleostei</taxon>
        <taxon>Protacanthopterygii</taxon>
        <taxon>Salmoniformes</taxon>
        <taxon>Salmonidae</taxon>
        <taxon>Coregoninae</taxon>
        <taxon>Coregonus</taxon>
    </lineage>
</organism>
<dbReference type="GO" id="GO:0004930">
    <property type="term" value="F:G protein-coupled receptor activity"/>
    <property type="evidence" value="ECO:0007669"/>
    <property type="project" value="InterPro"/>
</dbReference>
<evidence type="ECO:0000256" key="1">
    <source>
        <dbReference type="SAM" id="SignalP"/>
    </source>
</evidence>
<dbReference type="EMBL" id="JAGTTL010000003">
    <property type="protein sequence ID" value="KAK6325792.1"/>
    <property type="molecule type" value="Genomic_DNA"/>
</dbReference>
<dbReference type="Proteomes" id="UP001356427">
    <property type="component" value="Unassembled WGS sequence"/>
</dbReference>
<feature type="chain" id="PRO_5042860327" description="Secreted protein" evidence="1">
    <location>
        <begin position="26"/>
        <end position="75"/>
    </location>
</feature>
<evidence type="ECO:0000313" key="3">
    <source>
        <dbReference type="Proteomes" id="UP001356427"/>
    </source>
</evidence>
<feature type="signal peptide" evidence="1">
    <location>
        <begin position="1"/>
        <end position="25"/>
    </location>
</feature>
<dbReference type="GO" id="GO:0016020">
    <property type="term" value="C:membrane"/>
    <property type="evidence" value="ECO:0007669"/>
    <property type="project" value="InterPro"/>
</dbReference>
<comment type="caution">
    <text evidence="2">The sequence shown here is derived from an EMBL/GenBank/DDBJ whole genome shotgun (WGS) entry which is preliminary data.</text>
</comment>
<keyword evidence="3" id="KW-1185">Reference proteome</keyword>
<evidence type="ECO:0000313" key="2">
    <source>
        <dbReference type="EMBL" id="KAK6325792.1"/>
    </source>
</evidence>
<name>A0AAN8RFN3_9TELE</name>